<feature type="region of interest" description="Disordered" evidence="1">
    <location>
        <begin position="159"/>
        <end position="197"/>
    </location>
</feature>
<feature type="region of interest" description="Disordered" evidence="1">
    <location>
        <begin position="65"/>
        <end position="127"/>
    </location>
</feature>
<sequence>MGNDGCDSRTTTEMNAVQYTQTTKVWPGINANHDAYGIYLPVTSAYAAPPVPPRHASLQRSIRVRRSSASADVARNSPGQGSPKDISVSKWENLAPLSSAQARRRPSSCVTNKGSAGVGLQSPARPDEEADFLGGGLWKKRSLGAETFRGLFPAKADLSTAAREQEASRSGPVRDTSLPQARMKKDAGRWGGWGAWF</sequence>
<evidence type="ECO:0000313" key="2">
    <source>
        <dbReference type="EMBL" id="KAH6895488.1"/>
    </source>
</evidence>
<organism evidence="2 3">
    <name type="scientific">Thelonectria olida</name>
    <dbReference type="NCBI Taxonomy" id="1576542"/>
    <lineage>
        <taxon>Eukaryota</taxon>
        <taxon>Fungi</taxon>
        <taxon>Dikarya</taxon>
        <taxon>Ascomycota</taxon>
        <taxon>Pezizomycotina</taxon>
        <taxon>Sordariomycetes</taxon>
        <taxon>Hypocreomycetidae</taxon>
        <taxon>Hypocreales</taxon>
        <taxon>Nectriaceae</taxon>
        <taxon>Thelonectria</taxon>
    </lineage>
</organism>
<comment type="caution">
    <text evidence="2">The sequence shown here is derived from an EMBL/GenBank/DDBJ whole genome shotgun (WGS) entry which is preliminary data.</text>
</comment>
<keyword evidence="3" id="KW-1185">Reference proteome</keyword>
<protein>
    <submittedName>
        <fullName evidence="2">Uncharacterized protein</fullName>
    </submittedName>
</protein>
<reference evidence="2 3" key="1">
    <citation type="journal article" date="2021" name="Nat. Commun.">
        <title>Genetic determinants of endophytism in the Arabidopsis root mycobiome.</title>
        <authorList>
            <person name="Mesny F."/>
            <person name="Miyauchi S."/>
            <person name="Thiergart T."/>
            <person name="Pickel B."/>
            <person name="Atanasova L."/>
            <person name="Karlsson M."/>
            <person name="Huettel B."/>
            <person name="Barry K.W."/>
            <person name="Haridas S."/>
            <person name="Chen C."/>
            <person name="Bauer D."/>
            <person name="Andreopoulos W."/>
            <person name="Pangilinan J."/>
            <person name="LaButti K."/>
            <person name="Riley R."/>
            <person name="Lipzen A."/>
            <person name="Clum A."/>
            <person name="Drula E."/>
            <person name="Henrissat B."/>
            <person name="Kohler A."/>
            <person name="Grigoriev I.V."/>
            <person name="Martin F.M."/>
            <person name="Hacquard S."/>
        </authorList>
    </citation>
    <scope>NUCLEOTIDE SEQUENCE [LARGE SCALE GENOMIC DNA]</scope>
    <source>
        <strain evidence="2 3">MPI-CAGE-CH-0241</strain>
    </source>
</reference>
<dbReference type="EMBL" id="JAGPYM010000004">
    <property type="protein sequence ID" value="KAH6895488.1"/>
    <property type="molecule type" value="Genomic_DNA"/>
</dbReference>
<accession>A0A9P8WCR2</accession>
<gene>
    <name evidence="2" type="ORF">B0T10DRAFT_218220</name>
</gene>
<dbReference type="OrthoDB" id="5213862at2759"/>
<feature type="compositionally biased region" description="Low complexity" evidence="1">
    <location>
        <begin position="67"/>
        <end position="77"/>
    </location>
</feature>
<dbReference type="AlphaFoldDB" id="A0A9P8WCR2"/>
<proteinExistence type="predicted"/>
<evidence type="ECO:0000313" key="3">
    <source>
        <dbReference type="Proteomes" id="UP000777438"/>
    </source>
</evidence>
<name>A0A9P8WCR2_9HYPO</name>
<dbReference type="Proteomes" id="UP000777438">
    <property type="component" value="Unassembled WGS sequence"/>
</dbReference>
<evidence type="ECO:0000256" key="1">
    <source>
        <dbReference type="SAM" id="MobiDB-lite"/>
    </source>
</evidence>